<feature type="region of interest" description="Disordered" evidence="1">
    <location>
        <begin position="45"/>
        <end position="94"/>
    </location>
</feature>
<evidence type="ECO:0000256" key="1">
    <source>
        <dbReference type="SAM" id="MobiDB-lite"/>
    </source>
</evidence>
<sequence length="167" mass="18487">MNSTLFQNTLLAVLVGSFLLFIICVLCTGALSDRGVCCRDYANPSRRSARNSNAITATNPTTNERIDAEAAPPPPPFDSSTPLSETSFEAEPNEIGERSVVEKFLIVETGDCCVRKIHSFIIFRSSSSILKRFIREQIRKKNVSSLVLLISFQSLQFEMAILLAQLL</sequence>
<reference evidence="5" key="1">
    <citation type="submission" date="2016-06" db="UniProtKB">
        <authorList>
            <consortium name="WormBaseParasite"/>
        </authorList>
    </citation>
    <scope>IDENTIFICATION</scope>
</reference>
<gene>
    <name evidence="3" type="ORF">TCNE_LOCUS14315</name>
</gene>
<accession>A0A183V0P5</accession>
<evidence type="ECO:0000313" key="5">
    <source>
        <dbReference type="WBParaSite" id="TCNE_0001431501-mRNA-1"/>
    </source>
</evidence>
<feature type="compositionally biased region" description="Polar residues" evidence="1">
    <location>
        <begin position="50"/>
        <end position="63"/>
    </location>
</feature>
<dbReference type="EMBL" id="UYWY01022181">
    <property type="protein sequence ID" value="VDM45636.1"/>
    <property type="molecule type" value="Genomic_DNA"/>
</dbReference>
<evidence type="ECO:0000313" key="4">
    <source>
        <dbReference type="Proteomes" id="UP000050794"/>
    </source>
</evidence>
<feature type="compositionally biased region" description="Polar residues" evidence="1">
    <location>
        <begin position="78"/>
        <end position="87"/>
    </location>
</feature>
<protein>
    <submittedName>
        <fullName evidence="3 5">Uncharacterized protein</fullName>
    </submittedName>
</protein>
<reference evidence="3 4" key="2">
    <citation type="submission" date="2018-11" db="EMBL/GenBank/DDBJ databases">
        <authorList>
            <consortium name="Pathogen Informatics"/>
        </authorList>
    </citation>
    <scope>NUCLEOTIDE SEQUENCE [LARGE SCALE GENOMIC DNA]</scope>
</reference>
<evidence type="ECO:0000313" key="3">
    <source>
        <dbReference type="EMBL" id="VDM45636.1"/>
    </source>
</evidence>
<organism evidence="4 5">
    <name type="scientific">Toxocara canis</name>
    <name type="common">Canine roundworm</name>
    <dbReference type="NCBI Taxonomy" id="6265"/>
    <lineage>
        <taxon>Eukaryota</taxon>
        <taxon>Metazoa</taxon>
        <taxon>Ecdysozoa</taxon>
        <taxon>Nematoda</taxon>
        <taxon>Chromadorea</taxon>
        <taxon>Rhabditida</taxon>
        <taxon>Spirurina</taxon>
        <taxon>Ascaridomorpha</taxon>
        <taxon>Ascaridoidea</taxon>
        <taxon>Toxocaridae</taxon>
        <taxon>Toxocara</taxon>
    </lineage>
</organism>
<name>A0A183V0P5_TOXCA</name>
<feature type="signal peptide" evidence="2">
    <location>
        <begin position="1"/>
        <end position="32"/>
    </location>
</feature>
<evidence type="ECO:0000256" key="2">
    <source>
        <dbReference type="SAM" id="SignalP"/>
    </source>
</evidence>
<dbReference type="Proteomes" id="UP000050794">
    <property type="component" value="Unassembled WGS sequence"/>
</dbReference>
<feature type="chain" id="PRO_5044553519" evidence="2">
    <location>
        <begin position="33"/>
        <end position="167"/>
    </location>
</feature>
<proteinExistence type="predicted"/>
<keyword evidence="4" id="KW-1185">Reference proteome</keyword>
<keyword evidence="2" id="KW-0732">Signal</keyword>
<dbReference type="AlphaFoldDB" id="A0A183V0P5"/>
<dbReference type="WBParaSite" id="TCNE_0001431501-mRNA-1">
    <property type="protein sequence ID" value="TCNE_0001431501-mRNA-1"/>
    <property type="gene ID" value="TCNE_0001431501"/>
</dbReference>